<dbReference type="Proteomes" id="UP000030746">
    <property type="component" value="Unassembled WGS sequence"/>
</dbReference>
<evidence type="ECO:0000313" key="3">
    <source>
        <dbReference type="Proteomes" id="UP000030746"/>
    </source>
</evidence>
<dbReference type="STRING" id="225164.V4BS97"/>
<proteinExistence type="predicted"/>
<dbReference type="PANTHER" id="PTHR47633:SF8">
    <property type="entry name" value="SPEG NEIGHBOR PROTEIN"/>
    <property type="match status" value="1"/>
</dbReference>
<dbReference type="HOGENOM" id="CLU_2114979_0_0_1"/>
<keyword evidence="3" id="KW-1185">Reference proteome</keyword>
<evidence type="ECO:0000313" key="2">
    <source>
        <dbReference type="EMBL" id="ESO91794.1"/>
    </source>
</evidence>
<dbReference type="SUPFAM" id="SSF48726">
    <property type="entry name" value="Immunoglobulin"/>
    <property type="match status" value="1"/>
</dbReference>
<dbReference type="CDD" id="cd00096">
    <property type="entry name" value="Ig"/>
    <property type="match status" value="1"/>
</dbReference>
<dbReference type="PANTHER" id="PTHR47633">
    <property type="entry name" value="IMMUNOGLOBULIN"/>
    <property type="match status" value="1"/>
</dbReference>
<dbReference type="PROSITE" id="PS50835">
    <property type="entry name" value="IG_LIKE"/>
    <property type="match status" value="1"/>
</dbReference>
<dbReference type="OrthoDB" id="6154713at2759"/>
<feature type="domain" description="Ig-like" evidence="1">
    <location>
        <begin position="16"/>
        <end position="102"/>
    </location>
</feature>
<dbReference type="InterPro" id="IPR013783">
    <property type="entry name" value="Ig-like_fold"/>
</dbReference>
<dbReference type="KEGG" id="lgi:LOTGIDRAFT_191207"/>
<dbReference type="AlphaFoldDB" id="V4BS97"/>
<reference evidence="2 3" key="1">
    <citation type="journal article" date="2013" name="Nature">
        <title>Insights into bilaterian evolution from three spiralian genomes.</title>
        <authorList>
            <person name="Simakov O."/>
            <person name="Marletaz F."/>
            <person name="Cho S.J."/>
            <person name="Edsinger-Gonzales E."/>
            <person name="Havlak P."/>
            <person name="Hellsten U."/>
            <person name="Kuo D.H."/>
            <person name="Larsson T."/>
            <person name="Lv J."/>
            <person name="Arendt D."/>
            <person name="Savage R."/>
            <person name="Osoegawa K."/>
            <person name="de Jong P."/>
            <person name="Grimwood J."/>
            <person name="Chapman J.A."/>
            <person name="Shapiro H."/>
            <person name="Aerts A."/>
            <person name="Otillar R.P."/>
            <person name="Terry A.Y."/>
            <person name="Boore J.L."/>
            <person name="Grigoriev I.V."/>
            <person name="Lindberg D.R."/>
            <person name="Seaver E.C."/>
            <person name="Weisblat D.A."/>
            <person name="Putnam N.H."/>
            <person name="Rokhsar D.S."/>
        </authorList>
    </citation>
    <scope>NUCLEOTIDE SEQUENCE [LARGE SCALE GENOMIC DNA]</scope>
</reference>
<dbReference type="InterPro" id="IPR007110">
    <property type="entry name" value="Ig-like_dom"/>
</dbReference>
<dbReference type="InterPro" id="IPR013098">
    <property type="entry name" value="Ig_I-set"/>
</dbReference>
<dbReference type="RefSeq" id="XP_009057466.1">
    <property type="nucleotide sequence ID" value="XM_009059218.1"/>
</dbReference>
<protein>
    <recommendedName>
        <fullName evidence="1">Ig-like domain-containing protein</fullName>
    </recommendedName>
</protein>
<dbReference type="EMBL" id="KB202199">
    <property type="protein sequence ID" value="ESO91794.1"/>
    <property type="molecule type" value="Genomic_DNA"/>
</dbReference>
<accession>V4BS97</accession>
<gene>
    <name evidence="2" type="ORF">LOTGIDRAFT_191207</name>
</gene>
<dbReference type="CTD" id="20244924"/>
<evidence type="ECO:0000259" key="1">
    <source>
        <dbReference type="PROSITE" id="PS50835"/>
    </source>
</evidence>
<feature type="non-terminal residue" evidence="2">
    <location>
        <position position="115"/>
    </location>
</feature>
<dbReference type="GO" id="GO:0004672">
    <property type="term" value="F:protein kinase activity"/>
    <property type="evidence" value="ECO:0007669"/>
    <property type="project" value="TreeGrafter"/>
</dbReference>
<dbReference type="Gene3D" id="2.60.40.10">
    <property type="entry name" value="Immunoglobulins"/>
    <property type="match status" value="1"/>
</dbReference>
<sequence length="115" mass="13659">MQQRRTSLADCIPDWPTLQKAKKKTEEKETFIEDLDDHKTLEGTKMIRMSCVFCKPNAKLKWFKSKMEIFHSHKHHFEVEDNKYTLIINNVKLEDGGKYTCQCNKETTSAWLYVE</sequence>
<dbReference type="Pfam" id="PF07679">
    <property type="entry name" value="I-set"/>
    <property type="match status" value="1"/>
</dbReference>
<name>V4BS97_LOTGI</name>
<organism evidence="2 3">
    <name type="scientific">Lottia gigantea</name>
    <name type="common">Giant owl limpet</name>
    <dbReference type="NCBI Taxonomy" id="225164"/>
    <lineage>
        <taxon>Eukaryota</taxon>
        <taxon>Metazoa</taxon>
        <taxon>Spiralia</taxon>
        <taxon>Lophotrochozoa</taxon>
        <taxon>Mollusca</taxon>
        <taxon>Gastropoda</taxon>
        <taxon>Patellogastropoda</taxon>
        <taxon>Lottioidea</taxon>
        <taxon>Lottiidae</taxon>
        <taxon>Lottia</taxon>
    </lineage>
</organism>
<dbReference type="InterPro" id="IPR036179">
    <property type="entry name" value="Ig-like_dom_sf"/>
</dbReference>
<dbReference type="GeneID" id="20244924"/>